<dbReference type="Proteomes" id="UP000252792">
    <property type="component" value="Unassembled WGS sequence"/>
</dbReference>
<evidence type="ECO:0000313" key="2">
    <source>
        <dbReference type="Proteomes" id="UP000252792"/>
    </source>
</evidence>
<comment type="caution">
    <text evidence="1">The sequence shown here is derived from an EMBL/GenBank/DDBJ whole genome shotgun (WGS) entry which is preliminary data.</text>
</comment>
<dbReference type="EMBL" id="QNSE01000007">
    <property type="protein sequence ID" value="RBP83184.1"/>
    <property type="molecule type" value="Genomic_DNA"/>
</dbReference>
<gene>
    <name evidence="1" type="ORF">DFP80_107162</name>
</gene>
<evidence type="ECO:0000313" key="1">
    <source>
        <dbReference type="EMBL" id="RBP83184.1"/>
    </source>
</evidence>
<name>A0A366JA70_9GAMM</name>
<dbReference type="InterPro" id="IPR011664">
    <property type="entry name" value="Abi_system_AbiD/AbiF-like"/>
</dbReference>
<dbReference type="Pfam" id="PF07751">
    <property type="entry name" value="Abi_2"/>
    <property type="match status" value="1"/>
</dbReference>
<keyword evidence="2" id="KW-1185">Reference proteome</keyword>
<protein>
    <submittedName>
        <fullName evidence="1">Abi-like protein</fullName>
    </submittedName>
</protein>
<accession>A0A366JA70</accession>
<dbReference type="OrthoDB" id="9813050at2"/>
<proteinExistence type="predicted"/>
<sequence length="307" mass="35668">MPKTITYSNVKKYISAPRIGTYEKFFTDHSSEEVYGIYLWNKALCGAMYPLLQAVEVALRNAINTSAVQEFGTYWYDKIAHHPHRGRDNYNHTNLVNNFEKARSTVVKQLNKNRRASRQPLLPSSHQPAFDLVVAATDFSTWEFALHNCHFQVGNNSFLWPKQTKKGFKNWPDQSSLVTHTYLYDTVAELRPFRNRLSHHEPLWKGVGVTTEQEALKFVRQKIKKIEDLLDVMSKDKTKYLNIQKLITKAKHHASTDMLDICRYRAKGKTLTIRHKKKIRKVLLDIKKDDGPTLLSYAGRKYLVESI</sequence>
<dbReference type="RefSeq" id="WP_113916739.1">
    <property type="nucleotide sequence ID" value="NZ_QNSE01000007.1"/>
</dbReference>
<dbReference type="AlphaFoldDB" id="A0A366JA70"/>
<reference evidence="1 2" key="1">
    <citation type="submission" date="2018-06" db="EMBL/GenBank/DDBJ databases">
        <title>Genomic Encyclopedia of Type Strains, Phase III (KMG-III): the genomes of soil and plant-associated and newly described type strains.</title>
        <authorList>
            <person name="Whitman W."/>
        </authorList>
    </citation>
    <scope>NUCLEOTIDE SEQUENCE [LARGE SCALE GENOMIC DNA]</scope>
    <source>
        <strain evidence="1 2">CECT 7377</strain>
    </source>
</reference>
<organism evidence="1 2">
    <name type="scientific">Marinomonas rhizomae</name>
    <dbReference type="NCBI Taxonomy" id="491948"/>
    <lineage>
        <taxon>Bacteria</taxon>
        <taxon>Pseudomonadati</taxon>
        <taxon>Pseudomonadota</taxon>
        <taxon>Gammaproteobacteria</taxon>
        <taxon>Oceanospirillales</taxon>
        <taxon>Oceanospirillaceae</taxon>
        <taxon>Marinomonas</taxon>
    </lineage>
</organism>